<feature type="region of interest" description="Disordered" evidence="1">
    <location>
        <begin position="115"/>
        <end position="203"/>
    </location>
</feature>
<sequence>MHLHRMSLLPRPFQGTRGVPPNIPRQRPSTHAQSRTRACPQVTFLHHNCTYFVLTSCLSCTPTQTRTPPLTPPLHHRLRVHGLCNINPRPSPPPTNFYRLGRCWARREYVERLAKETADRSEKMNGDAGKEPTSRKGGAATSGKELGPDVIPLTLVPPPAPATKPPPRISLSSLEPFSSRMRSTLSTGTRLRRRSWSGGGRSGEKVAGCFVGGRYGCRGE</sequence>
<keyword evidence="3" id="KW-1185">Reference proteome</keyword>
<proteinExistence type="predicted"/>
<feature type="compositionally biased region" description="Pro residues" evidence="1">
    <location>
        <begin position="155"/>
        <end position="168"/>
    </location>
</feature>
<gene>
    <name evidence="2" type="ORF">M427DRAFT_457592</name>
</gene>
<feature type="compositionally biased region" description="Basic and acidic residues" evidence="1">
    <location>
        <begin position="115"/>
        <end position="134"/>
    </location>
</feature>
<evidence type="ECO:0000313" key="2">
    <source>
        <dbReference type="EMBL" id="KXS10951.1"/>
    </source>
</evidence>
<name>A0A139A2H5_GONPJ</name>
<dbReference type="AlphaFoldDB" id="A0A139A2H5"/>
<dbReference type="Proteomes" id="UP000070544">
    <property type="component" value="Unassembled WGS sequence"/>
</dbReference>
<dbReference type="EMBL" id="KQ965811">
    <property type="protein sequence ID" value="KXS10951.1"/>
    <property type="molecule type" value="Genomic_DNA"/>
</dbReference>
<protein>
    <submittedName>
        <fullName evidence="2">Uncharacterized protein</fullName>
    </submittedName>
</protein>
<feature type="compositionally biased region" description="Low complexity" evidence="1">
    <location>
        <begin position="178"/>
        <end position="189"/>
    </location>
</feature>
<evidence type="ECO:0000256" key="1">
    <source>
        <dbReference type="SAM" id="MobiDB-lite"/>
    </source>
</evidence>
<organism evidence="2 3">
    <name type="scientific">Gonapodya prolifera (strain JEL478)</name>
    <name type="common">Monoblepharis prolifera</name>
    <dbReference type="NCBI Taxonomy" id="1344416"/>
    <lineage>
        <taxon>Eukaryota</taxon>
        <taxon>Fungi</taxon>
        <taxon>Fungi incertae sedis</taxon>
        <taxon>Chytridiomycota</taxon>
        <taxon>Chytridiomycota incertae sedis</taxon>
        <taxon>Monoblepharidomycetes</taxon>
        <taxon>Monoblepharidales</taxon>
        <taxon>Gonapodyaceae</taxon>
        <taxon>Gonapodya</taxon>
    </lineage>
</organism>
<accession>A0A139A2H5</accession>
<reference evidence="2 3" key="1">
    <citation type="journal article" date="2015" name="Genome Biol. Evol.">
        <title>Phylogenomic analyses indicate that early fungi evolved digesting cell walls of algal ancestors of land plants.</title>
        <authorList>
            <person name="Chang Y."/>
            <person name="Wang S."/>
            <person name="Sekimoto S."/>
            <person name="Aerts A.L."/>
            <person name="Choi C."/>
            <person name="Clum A."/>
            <person name="LaButti K.M."/>
            <person name="Lindquist E.A."/>
            <person name="Yee Ngan C."/>
            <person name="Ohm R.A."/>
            <person name="Salamov A.A."/>
            <person name="Grigoriev I.V."/>
            <person name="Spatafora J.W."/>
            <person name="Berbee M.L."/>
        </authorList>
    </citation>
    <scope>NUCLEOTIDE SEQUENCE [LARGE SCALE GENOMIC DNA]</scope>
    <source>
        <strain evidence="2 3">JEL478</strain>
    </source>
</reference>
<feature type="region of interest" description="Disordered" evidence="1">
    <location>
        <begin position="1"/>
        <end position="35"/>
    </location>
</feature>
<evidence type="ECO:0000313" key="3">
    <source>
        <dbReference type="Proteomes" id="UP000070544"/>
    </source>
</evidence>